<evidence type="ECO:0000256" key="1">
    <source>
        <dbReference type="SAM" id="MobiDB-lite"/>
    </source>
</evidence>
<feature type="region of interest" description="Disordered" evidence="1">
    <location>
        <begin position="88"/>
        <end position="122"/>
    </location>
</feature>
<dbReference type="AlphaFoldDB" id="A0AAW2BFF5"/>
<reference evidence="2 3" key="1">
    <citation type="submission" date="2024-01" db="EMBL/GenBank/DDBJ databases">
        <title>A telomere-to-telomere, gap-free genome of sweet tea (Lithocarpus litseifolius).</title>
        <authorList>
            <person name="Zhou J."/>
        </authorList>
    </citation>
    <scope>NUCLEOTIDE SEQUENCE [LARGE SCALE GENOMIC DNA]</scope>
    <source>
        <strain evidence="2">Zhou-2022a</strain>
        <tissue evidence="2">Leaf</tissue>
    </source>
</reference>
<sequence length="122" mass="13784">MQQSPASSVEPLAPKEVGRHYASSSASRPKLINQLANSGLDLDKIAQDFHNLKRPIVSPQNEGCTVPIIRLIHYEMNVMGVVEDFVEDADEDMDEDNPEVLDEDEDEDEDNFIDVYPKRSRI</sequence>
<feature type="compositionally biased region" description="Acidic residues" evidence="1">
    <location>
        <begin position="88"/>
        <end position="112"/>
    </location>
</feature>
<dbReference type="EMBL" id="JAZDWU010000012">
    <property type="protein sequence ID" value="KAK9984062.1"/>
    <property type="molecule type" value="Genomic_DNA"/>
</dbReference>
<organism evidence="2 3">
    <name type="scientific">Lithocarpus litseifolius</name>
    <dbReference type="NCBI Taxonomy" id="425828"/>
    <lineage>
        <taxon>Eukaryota</taxon>
        <taxon>Viridiplantae</taxon>
        <taxon>Streptophyta</taxon>
        <taxon>Embryophyta</taxon>
        <taxon>Tracheophyta</taxon>
        <taxon>Spermatophyta</taxon>
        <taxon>Magnoliopsida</taxon>
        <taxon>eudicotyledons</taxon>
        <taxon>Gunneridae</taxon>
        <taxon>Pentapetalae</taxon>
        <taxon>rosids</taxon>
        <taxon>fabids</taxon>
        <taxon>Fagales</taxon>
        <taxon>Fagaceae</taxon>
        <taxon>Lithocarpus</taxon>
    </lineage>
</organism>
<protein>
    <submittedName>
        <fullName evidence="2">Uncharacterized protein</fullName>
    </submittedName>
</protein>
<proteinExistence type="predicted"/>
<keyword evidence="3" id="KW-1185">Reference proteome</keyword>
<name>A0AAW2BFF5_9ROSI</name>
<comment type="caution">
    <text evidence="2">The sequence shown here is derived from an EMBL/GenBank/DDBJ whole genome shotgun (WGS) entry which is preliminary data.</text>
</comment>
<accession>A0AAW2BFF5</accession>
<evidence type="ECO:0000313" key="3">
    <source>
        <dbReference type="Proteomes" id="UP001459277"/>
    </source>
</evidence>
<gene>
    <name evidence="2" type="ORF">SO802_033587</name>
</gene>
<evidence type="ECO:0000313" key="2">
    <source>
        <dbReference type="EMBL" id="KAK9984062.1"/>
    </source>
</evidence>
<dbReference type="Proteomes" id="UP001459277">
    <property type="component" value="Unassembled WGS sequence"/>
</dbReference>
<feature type="region of interest" description="Disordered" evidence="1">
    <location>
        <begin position="1"/>
        <end position="28"/>
    </location>
</feature>